<dbReference type="Pfam" id="PF07690">
    <property type="entry name" value="MFS_1"/>
    <property type="match status" value="1"/>
</dbReference>
<dbReference type="FunCoup" id="K0KMG8">
    <property type="interactions" value="27"/>
</dbReference>
<keyword evidence="3" id="KW-0813">Transport</keyword>
<feature type="transmembrane region" description="Helical" evidence="9">
    <location>
        <begin position="121"/>
        <end position="144"/>
    </location>
</feature>
<feature type="transmembrane region" description="Helical" evidence="9">
    <location>
        <begin position="371"/>
        <end position="396"/>
    </location>
</feature>
<evidence type="ECO:0000256" key="9">
    <source>
        <dbReference type="SAM" id="Phobius"/>
    </source>
</evidence>
<keyword evidence="7 9" id="KW-0472">Membrane</keyword>
<feature type="transmembrane region" description="Helical" evidence="9">
    <location>
        <begin position="64"/>
        <end position="87"/>
    </location>
</feature>
<dbReference type="Gene3D" id="1.20.1250.20">
    <property type="entry name" value="MFS general substrate transporter like domains"/>
    <property type="match status" value="1"/>
</dbReference>
<dbReference type="PANTHER" id="PTHR21576:SF45">
    <property type="entry name" value="TRANSPORTER MCH1-RELATED"/>
    <property type="match status" value="1"/>
</dbReference>
<dbReference type="SUPFAM" id="SSF103473">
    <property type="entry name" value="MFS general substrate transporter"/>
    <property type="match status" value="1"/>
</dbReference>
<evidence type="ECO:0000256" key="4">
    <source>
        <dbReference type="ARBA" id="ARBA00022554"/>
    </source>
</evidence>
<reference evidence="10 11" key="1">
    <citation type="journal article" date="2012" name="Eukaryot. Cell">
        <title>Draft genome sequence of Wickerhamomyces ciferrii NRRL Y-1031 F-60-10.</title>
        <authorList>
            <person name="Schneider J."/>
            <person name="Andrea H."/>
            <person name="Blom J."/>
            <person name="Jaenicke S."/>
            <person name="Ruckert C."/>
            <person name="Schorsch C."/>
            <person name="Szczepanowski R."/>
            <person name="Farwick M."/>
            <person name="Goesmann A."/>
            <person name="Puhler A."/>
            <person name="Schaffer S."/>
            <person name="Tauch A."/>
            <person name="Kohler T."/>
            <person name="Brinkrolf K."/>
        </authorList>
    </citation>
    <scope>NUCLEOTIDE SEQUENCE [LARGE SCALE GENOMIC DNA]</scope>
    <source>
        <strain evidence="11">ATCC 14091 / BCRC 22168 / CBS 111 / JCM 3599 / NBRC 0793 / NRRL Y-1031 F-60-10</strain>
    </source>
</reference>
<evidence type="ECO:0000256" key="1">
    <source>
        <dbReference type="ARBA" id="ARBA00004128"/>
    </source>
</evidence>
<evidence type="ECO:0000256" key="2">
    <source>
        <dbReference type="ARBA" id="ARBA00008335"/>
    </source>
</evidence>
<evidence type="ECO:0000313" key="11">
    <source>
        <dbReference type="Proteomes" id="UP000009328"/>
    </source>
</evidence>
<dbReference type="eggNOG" id="ENOG502QTNE">
    <property type="taxonomic scope" value="Eukaryota"/>
</dbReference>
<dbReference type="CDD" id="cd17354">
    <property type="entry name" value="MFS_Mch1p_like"/>
    <property type="match status" value="1"/>
</dbReference>
<feature type="transmembrane region" description="Helical" evidence="9">
    <location>
        <begin position="196"/>
        <end position="218"/>
    </location>
</feature>
<feature type="transmembrane region" description="Helical" evidence="9">
    <location>
        <begin position="447"/>
        <end position="467"/>
    </location>
</feature>
<feature type="transmembrane region" description="Helical" evidence="9">
    <location>
        <begin position="273"/>
        <end position="293"/>
    </location>
</feature>
<organism evidence="10 11">
    <name type="scientific">Wickerhamomyces ciferrii (strain ATCC 14091 / BCRC 22168 / CBS 111 / JCM 3599 / NBRC 0793 / NRRL Y-1031 F-60-10)</name>
    <name type="common">Yeast</name>
    <name type="synonym">Pichia ciferrii</name>
    <dbReference type="NCBI Taxonomy" id="1206466"/>
    <lineage>
        <taxon>Eukaryota</taxon>
        <taxon>Fungi</taxon>
        <taxon>Dikarya</taxon>
        <taxon>Ascomycota</taxon>
        <taxon>Saccharomycotina</taxon>
        <taxon>Saccharomycetes</taxon>
        <taxon>Phaffomycetales</taxon>
        <taxon>Wickerhamomycetaceae</taxon>
        <taxon>Wickerhamomyces</taxon>
    </lineage>
</organism>
<name>K0KMG8_WICCF</name>
<comment type="caution">
    <text evidence="10">The sequence shown here is derived from an EMBL/GenBank/DDBJ whole genome shotgun (WGS) entry which is preliminary data.</text>
</comment>
<comment type="similarity">
    <text evidence="2">Belongs to the major facilitator superfamily.</text>
</comment>
<dbReference type="PANTHER" id="PTHR21576">
    <property type="entry name" value="UNCHARACTERIZED NODULIN-LIKE PROTEIN"/>
    <property type="match status" value="1"/>
</dbReference>
<keyword evidence="4" id="KW-0926">Vacuole</keyword>
<dbReference type="GO" id="GO:0000329">
    <property type="term" value="C:fungal-type vacuole membrane"/>
    <property type="evidence" value="ECO:0007669"/>
    <property type="project" value="TreeGrafter"/>
</dbReference>
<dbReference type="InterPro" id="IPR011701">
    <property type="entry name" value="MFS"/>
</dbReference>
<keyword evidence="11" id="KW-1185">Reference proteome</keyword>
<feature type="transmembrane region" description="Helical" evidence="9">
    <location>
        <begin position="344"/>
        <end position="365"/>
    </location>
</feature>
<feature type="transmembrane region" description="Helical" evidence="9">
    <location>
        <begin position="156"/>
        <end position="176"/>
    </location>
</feature>
<evidence type="ECO:0000313" key="10">
    <source>
        <dbReference type="EMBL" id="CCH42569.1"/>
    </source>
</evidence>
<gene>
    <name evidence="10" type="ORF">BN7_2113</name>
</gene>
<dbReference type="InParanoid" id="K0KMG8"/>
<comment type="subcellular location">
    <subcellularLocation>
        <location evidence="1">Vacuole membrane</location>
        <topology evidence="1">Multi-pass membrane protein</topology>
    </subcellularLocation>
</comment>
<evidence type="ECO:0000256" key="3">
    <source>
        <dbReference type="ARBA" id="ARBA00022448"/>
    </source>
</evidence>
<evidence type="ECO:0000256" key="7">
    <source>
        <dbReference type="ARBA" id="ARBA00023136"/>
    </source>
</evidence>
<dbReference type="EMBL" id="CAIF01000049">
    <property type="protein sequence ID" value="CCH42569.1"/>
    <property type="molecule type" value="Genomic_DNA"/>
</dbReference>
<feature type="transmembrane region" description="Helical" evidence="9">
    <location>
        <begin position="29"/>
        <end position="52"/>
    </location>
</feature>
<evidence type="ECO:0000256" key="6">
    <source>
        <dbReference type="ARBA" id="ARBA00022989"/>
    </source>
</evidence>
<dbReference type="GO" id="GO:0022857">
    <property type="term" value="F:transmembrane transporter activity"/>
    <property type="evidence" value="ECO:0007669"/>
    <property type="project" value="InterPro"/>
</dbReference>
<dbReference type="Proteomes" id="UP000009328">
    <property type="component" value="Unassembled WGS sequence"/>
</dbReference>
<evidence type="ECO:0000256" key="5">
    <source>
        <dbReference type="ARBA" id="ARBA00022692"/>
    </source>
</evidence>
<accession>K0KMG8</accession>
<proteinExistence type="inferred from homology"/>
<protein>
    <recommendedName>
        <fullName evidence="8">Probable transporter MCH1</fullName>
    </recommendedName>
</protein>
<feature type="transmembrane region" description="Helical" evidence="9">
    <location>
        <begin position="94"/>
        <end position="115"/>
    </location>
</feature>
<keyword evidence="5 9" id="KW-0812">Transmembrane</keyword>
<sequence>MGLSSIETSLTKHIRSFLTKNYSTNTLKIFACTVSLLSCLCAGSVLLFPLFTPVLSHRFGYTQFQINIVGSLTSIGMYLPLPVLGYLADCHGPVILSVITLVMFGPAYQYASYIVEQDLNFWLLAITFGFIGCATSALYFTSLLTCAKIYPKSKGLTISAPVTCYGLSSLIGSQILKLKVLQVKVGEEFELDLYKTFKFFSILYLFLGIFNWVSASVVSIERDLLLRKHETSQEDNEERPLLSGSNEDLDSYEDGDDLVANHKSKFMKFLKDISTYILLFSVLLSIGPSEMYITNMGSLVNAISPKSLIPNQVSIHAVFSTLSRLSLGALSDFLVSKYHIARSWLLLFIILLGLLTQFCIANSIFIKDQYYIISALSGFSYGGLFTLYPTVIFSIWGSEIFGSAWGSFMIAPAIGSTSFGMIYGLFYDKSCQISTESLVGSTNCISLVFWINSLAFGFSALLLIIAWKGVWEKRGLPLS</sequence>
<dbReference type="InterPro" id="IPR036259">
    <property type="entry name" value="MFS_trans_sf"/>
</dbReference>
<dbReference type="HOGENOM" id="CLU_012596_3_0_1"/>
<evidence type="ECO:0000256" key="8">
    <source>
        <dbReference type="ARBA" id="ARBA00039330"/>
    </source>
</evidence>
<dbReference type="AlphaFoldDB" id="K0KMG8"/>
<keyword evidence="6 9" id="KW-1133">Transmembrane helix</keyword>
<feature type="transmembrane region" description="Helical" evidence="9">
    <location>
        <begin position="408"/>
        <end position="427"/>
    </location>
</feature>